<dbReference type="AlphaFoldDB" id="A0A0F9V8K5"/>
<accession>A0A0F9V8K5</accession>
<reference evidence="1" key="1">
    <citation type="journal article" date="2015" name="Nature">
        <title>Complex archaea that bridge the gap between prokaryotes and eukaryotes.</title>
        <authorList>
            <person name="Spang A."/>
            <person name="Saw J.H."/>
            <person name="Jorgensen S.L."/>
            <person name="Zaremba-Niedzwiedzka K."/>
            <person name="Martijn J."/>
            <person name="Lind A.E."/>
            <person name="van Eijk R."/>
            <person name="Schleper C."/>
            <person name="Guy L."/>
            <person name="Ettema T.J."/>
        </authorList>
    </citation>
    <scope>NUCLEOTIDE SEQUENCE</scope>
</reference>
<dbReference type="EMBL" id="LAZR01000417">
    <property type="protein sequence ID" value="KKN69856.1"/>
    <property type="molecule type" value="Genomic_DNA"/>
</dbReference>
<name>A0A0F9V8K5_9ZZZZ</name>
<comment type="caution">
    <text evidence="1">The sequence shown here is derived from an EMBL/GenBank/DDBJ whole genome shotgun (WGS) entry which is preliminary data.</text>
</comment>
<evidence type="ECO:0008006" key="2">
    <source>
        <dbReference type="Google" id="ProtNLM"/>
    </source>
</evidence>
<evidence type="ECO:0000313" key="1">
    <source>
        <dbReference type="EMBL" id="KKN69856.1"/>
    </source>
</evidence>
<gene>
    <name evidence="1" type="ORF">LCGC14_0436800</name>
</gene>
<sequence>MPRRVHLCLGHTGATQGRPGAVHVTPKGERFDEVKIVRAYAVHAAELLEASGLVVELDGAGSYRSRQRRAAHYGSPYIDCHVNAGWREGWAVRGSVFHAPHALGGARLATQLAEHLAPLVGGAKVWDTSPDDWRRHAHSNLMSTGRAPAVVFEPAFLDCPDHWPVLREPEQIGAVLAAGVLAFLG</sequence>
<dbReference type="SUPFAM" id="SSF53187">
    <property type="entry name" value="Zn-dependent exopeptidases"/>
    <property type="match status" value="1"/>
</dbReference>
<protein>
    <recommendedName>
        <fullName evidence="2">MurNAc-LAA domain-containing protein</fullName>
    </recommendedName>
</protein>
<proteinExistence type="predicted"/>
<organism evidence="1">
    <name type="scientific">marine sediment metagenome</name>
    <dbReference type="NCBI Taxonomy" id="412755"/>
    <lineage>
        <taxon>unclassified sequences</taxon>
        <taxon>metagenomes</taxon>
        <taxon>ecological metagenomes</taxon>
    </lineage>
</organism>
<dbReference type="Gene3D" id="3.40.630.40">
    <property type="entry name" value="Zn-dependent exopeptidases"/>
    <property type="match status" value="1"/>
</dbReference>